<dbReference type="GO" id="GO:0000155">
    <property type="term" value="F:phosphorelay sensor kinase activity"/>
    <property type="evidence" value="ECO:0007669"/>
    <property type="project" value="InterPro"/>
</dbReference>
<dbReference type="AlphaFoldDB" id="A0A8J7M1E0"/>
<dbReference type="Gene3D" id="3.30.565.10">
    <property type="entry name" value="Histidine kinase-like ATPase, C-terminal domain"/>
    <property type="match status" value="1"/>
</dbReference>
<keyword evidence="6 11" id="KW-0812">Transmembrane</keyword>
<dbReference type="InterPro" id="IPR050428">
    <property type="entry name" value="TCS_sensor_his_kinase"/>
</dbReference>
<dbReference type="SMART" id="SM00304">
    <property type="entry name" value="HAMP"/>
    <property type="match status" value="1"/>
</dbReference>
<gene>
    <name evidence="14" type="ORF">JFN93_19520</name>
</gene>
<comment type="catalytic activity">
    <reaction evidence="1">
        <text>ATP + protein L-histidine = ADP + protein N-phospho-L-histidine.</text>
        <dbReference type="EC" id="2.7.13.3"/>
    </reaction>
</comment>
<comment type="subcellular location">
    <subcellularLocation>
        <location evidence="2">Membrane</location>
    </subcellularLocation>
</comment>
<dbReference type="Pfam" id="PF00672">
    <property type="entry name" value="HAMP"/>
    <property type="match status" value="1"/>
</dbReference>
<dbReference type="PROSITE" id="PS50885">
    <property type="entry name" value="HAMP"/>
    <property type="match status" value="1"/>
</dbReference>
<feature type="domain" description="Histidine kinase" evidence="12">
    <location>
        <begin position="284"/>
        <end position="500"/>
    </location>
</feature>
<comment type="caution">
    <text evidence="14">The sequence shown here is derived from an EMBL/GenBank/DDBJ whole genome shotgun (WGS) entry which is preliminary data.</text>
</comment>
<dbReference type="SMART" id="SM00387">
    <property type="entry name" value="HATPase_c"/>
    <property type="match status" value="1"/>
</dbReference>
<dbReference type="InterPro" id="IPR003661">
    <property type="entry name" value="HisK_dim/P_dom"/>
</dbReference>
<evidence type="ECO:0000256" key="4">
    <source>
        <dbReference type="ARBA" id="ARBA00022553"/>
    </source>
</evidence>
<dbReference type="EC" id="2.7.13.3" evidence="3"/>
<dbReference type="GO" id="GO:0005886">
    <property type="term" value="C:plasma membrane"/>
    <property type="evidence" value="ECO:0007669"/>
    <property type="project" value="TreeGrafter"/>
</dbReference>
<dbReference type="Gene3D" id="1.10.287.130">
    <property type="match status" value="1"/>
</dbReference>
<evidence type="ECO:0000256" key="8">
    <source>
        <dbReference type="ARBA" id="ARBA00022989"/>
    </source>
</evidence>
<dbReference type="InterPro" id="IPR036890">
    <property type="entry name" value="HATPase_C_sf"/>
</dbReference>
<dbReference type="InterPro" id="IPR003594">
    <property type="entry name" value="HATPase_dom"/>
</dbReference>
<dbReference type="SUPFAM" id="SSF55874">
    <property type="entry name" value="ATPase domain of HSP90 chaperone/DNA topoisomerase II/histidine kinase"/>
    <property type="match status" value="1"/>
</dbReference>
<sequence length="501" mass="56625">MKIMIKYRLFIAMLAATGAAVICMFLIMQWSIGRGFLAYVNTMEKERMDRLAEILVHSYTEHGNWQFLKDSPETWFRIVAGTRGVIEMERLGQRDRTVERDRDADRTGAAEREEFLIRQARRFANHSGAFPQRLAHRFEMRVILLDAQHQKVMGPPEQARPYRDAAFQKLLVGGKVVGYLGMLPRLHLTDQHQLLFVKRQKVAMGMIAAVMLLVSAALSMPLANRLVSPIKLLASSMHRLASGKFDTRVEINSADELGQLGADFNTLALTLEKNEAARRHWVADISHELRTPLAVLRGEIEAIQDGIRLPTADSMRSLHGEVMQLSRLVDDLYQLSLHDIGGLNYRKVDMDLKEALCDALDLFRSEFAQKGIRLSESFSDSCHFPLFADPERLHQLFDNLLENSLKYTDPQGELAVRLERHGQRATLHLEDTAPGVPEADLERLFDRLYRVENSRNRALGGAGLGLSLCKNIVEAHEGTITAHPSPLGGVQIRIDLPLRRS</sequence>
<dbReference type="SUPFAM" id="SSF158472">
    <property type="entry name" value="HAMP domain-like"/>
    <property type="match status" value="1"/>
</dbReference>
<organism evidence="14 15">
    <name type="scientific">Geomesophilobacter sediminis</name>
    <dbReference type="NCBI Taxonomy" id="2798584"/>
    <lineage>
        <taxon>Bacteria</taxon>
        <taxon>Pseudomonadati</taxon>
        <taxon>Thermodesulfobacteriota</taxon>
        <taxon>Desulfuromonadia</taxon>
        <taxon>Geobacterales</taxon>
        <taxon>Geobacteraceae</taxon>
        <taxon>Geomesophilobacter</taxon>
    </lineage>
</organism>
<keyword evidence="15" id="KW-1185">Reference proteome</keyword>
<dbReference type="PANTHER" id="PTHR45436">
    <property type="entry name" value="SENSOR HISTIDINE KINASE YKOH"/>
    <property type="match status" value="1"/>
</dbReference>
<dbReference type="InterPro" id="IPR003660">
    <property type="entry name" value="HAMP_dom"/>
</dbReference>
<evidence type="ECO:0000259" key="13">
    <source>
        <dbReference type="PROSITE" id="PS50885"/>
    </source>
</evidence>
<feature type="domain" description="HAMP" evidence="13">
    <location>
        <begin position="224"/>
        <end position="276"/>
    </location>
</feature>
<dbReference type="SUPFAM" id="SSF47384">
    <property type="entry name" value="Homodimeric domain of signal transducing histidine kinase"/>
    <property type="match status" value="1"/>
</dbReference>
<keyword evidence="5" id="KW-0808">Transferase</keyword>
<reference evidence="14" key="1">
    <citation type="submission" date="2020-12" db="EMBL/GenBank/DDBJ databases">
        <title>Geomonas sp. Red875, isolated from river sediment.</title>
        <authorList>
            <person name="Xu Z."/>
            <person name="Zhang Z."/>
            <person name="Masuda Y."/>
            <person name="Itoh H."/>
            <person name="Senoo K."/>
        </authorList>
    </citation>
    <scope>NUCLEOTIDE SEQUENCE</scope>
    <source>
        <strain evidence="14">Red875</strain>
    </source>
</reference>
<evidence type="ECO:0000256" key="1">
    <source>
        <dbReference type="ARBA" id="ARBA00000085"/>
    </source>
</evidence>
<dbReference type="FunFam" id="3.30.565.10:FF:000006">
    <property type="entry name" value="Sensor histidine kinase WalK"/>
    <property type="match status" value="1"/>
</dbReference>
<name>A0A8J7M1E0_9BACT</name>
<dbReference type="InterPro" id="IPR036097">
    <property type="entry name" value="HisK_dim/P_sf"/>
</dbReference>
<evidence type="ECO:0000256" key="9">
    <source>
        <dbReference type="ARBA" id="ARBA00023012"/>
    </source>
</evidence>
<dbReference type="SMART" id="SM00388">
    <property type="entry name" value="HisKA"/>
    <property type="match status" value="1"/>
</dbReference>
<evidence type="ECO:0000256" key="10">
    <source>
        <dbReference type="ARBA" id="ARBA00023136"/>
    </source>
</evidence>
<keyword evidence="4" id="KW-0597">Phosphoprotein</keyword>
<evidence type="ECO:0000256" key="7">
    <source>
        <dbReference type="ARBA" id="ARBA00022777"/>
    </source>
</evidence>
<evidence type="ECO:0000259" key="12">
    <source>
        <dbReference type="PROSITE" id="PS50109"/>
    </source>
</evidence>
<dbReference type="CDD" id="cd06225">
    <property type="entry name" value="HAMP"/>
    <property type="match status" value="1"/>
</dbReference>
<protein>
    <recommendedName>
        <fullName evidence="3">histidine kinase</fullName>
        <ecNumber evidence="3">2.7.13.3</ecNumber>
    </recommendedName>
</protein>
<evidence type="ECO:0000256" key="6">
    <source>
        <dbReference type="ARBA" id="ARBA00022692"/>
    </source>
</evidence>
<evidence type="ECO:0000256" key="11">
    <source>
        <dbReference type="SAM" id="Phobius"/>
    </source>
</evidence>
<dbReference type="Pfam" id="PF00512">
    <property type="entry name" value="HisKA"/>
    <property type="match status" value="1"/>
</dbReference>
<dbReference type="Gene3D" id="6.10.340.10">
    <property type="match status" value="1"/>
</dbReference>
<evidence type="ECO:0000256" key="2">
    <source>
        <dbReference type="ARBA" id="ARBA00004370"/>
    </source>
</evidence>
<dbReference type="PROSITE" id="PS50109">
    <property type="entry name" value="HIS_KIN"/>
    <property type="match status" value="1"/>
</dbReference>
<accession>A0A8J7M1E0</accession>
<keyword evidence="10 11" id="KW-0472">Membrane</keyword>
<dbReference type="CDD" id="cd00082">
    <property type="entry name" value="HisKA"/>
    <property type="match status" value="1"/>
</dbReference>
<keyword evidence="9" id="KW-0902">Two-component regulatory system</keyword>
<dbReference type="EMBL" id="JAEMHM010000018">
    <property type="protein sequence ID" value="MBJ6726905.1"/>
    <property type="molecule type" value="Genomic_DNA"/>
</dbReference>
<dbReference type="InterPro" id="IPR004358">
    <property type="entry name" value="Sig_transdc_His_kin-like_C"/>
</dbReference>
<evidence type="ECO:0000313" key="14">
    <source>
        <dbReference type="EMBL" id="MBJ6726905.1"/>
    </source>
</evidence>
<evidence type="ECO:0000313" key="15">
    <source>
        <dbReference type="Proteomes" id="UP000636888"/>
    </source>
</evidence>
<evidence type="ECO:0000256" key="5">
    <source>
        <dbReference type="ARBA" id="ARBA00022679"/>
    </source>
</evidence>
<dbReference type="InterPro" id="IPR005467">
    <property type="entry name" value="His_kinase_dom"/>
</dbReference>
<proteinExistence type="predicted"/>
<feature type="transmembrane region" description="Helical" evidence="11">
    <location>
        <begin position="6"/>
        <end position="27"/>
    </location>
</feature>
<dbReference type="Pfam" id="PF02518">
    <property type="entry name" value="HATPase_c"/>
    <property type="match status" value="1"/>
</dbReference>
<keyword evidence="7" id="KW-0418">Kinase</keyword>
<dbReference type="PANTHER" id="PTHR45436:SF5">
    <property type="entry name" value="SENSOR HISTIDINE KINASE TRCS"/>
    <property type="match status" value="1"/>
</dbReference>
<keyword evidence="8 11" id="KW-1133">Transmembrane helix</keyword>
<dbReference type="Proteomes" id="UP000636888">
    <property type="component" value="Unassembled WGS sequence"/>
</dbReference>
<dbReference type="PRINTS" id="PR00344">
    <property type="entry name" value="BCTRLSENSOR"/>
</dbReference>
<evidence type="ECO:0000256" key="3">
    <source>
        <dbReference type="ARBA" id="ARBA00012438"/>
    </source>
</evidence>